<dbReference type="CDD" id="cd17320">
    <property type="entry name" value="MFS_MdfA_MDR_like"/>
    <property type="match status" value="1"/>
</dbReference>
<feature type="transmembrane region" description="Helical" evidence="8">
    <location>
        <begin position="157"/>
        <end position="179"/>
    </location>
</feature>
<feature type="transmembrane region" description="Helical" evidence="8">
    <location>
        <begin position="98"/>
        <end position="118"/>
    </location>
</feature>
<keyword evidence="7 8" id="KW-0472">Membrane</keyword>
<dbReference type="InterPro" id="IPR011701">
    <property type="entry name" value="MFS"/>
</dbReference>
<comment type="caution">
    <text evidence="10">The sequence shown here is derived from an EMBL/GenBank/DDBJ whole genome shotgun (WGS) entry which is preliminary data.</text>
</comment>
<protein>
    <recommendedName>
        <fullName evidence="8">Bcr/CflA family efflux transporter</fullName>
    </recommendedName>
</protein>
<evidence type="ECO:0000256" key="8">
    <source>
        <dbReference type="RuleBase" id="RU365088"/>
    </source>
</evidence>
<feature type="transmembrane region" description="Helical" evidence="8">
    <location>
        <begin position="25"/>
        <end position="48"/>
    </location>
</feature>
<feature type="domain" description="Major facilitator superfamily (MFS) profile" evidence="9">
    <location>
        <begin position="33"/>
        <end position="415"/>
    </location>
</feature>
<feature type="transmembrane region" description="Helical" evidence="8">
    <location>
        <begin position="394"/>
        <end position="412"/>
    </location>
</feature>
<evidence type="ECO:0000256" key="4">
    <source>
        <dbReference type="ARBA" id="ARBA00022475"/>
    </source>
</evidence>
<evidence type="ECO:0000256" key="6">
    <source>
        <dbReference type="ARBA" id="ARBA00022989"/>
    </source>
</evidence>
<feature type="transmembrane region" description="Helical" evidence="8">
    <location>
        <begin position="124"/>
        <end position="145"/>
    </location>
</feature>
<feature type="transmembrane region" description="Helical" evidence="8">
    <location>
        <begin position="241"/>
        <end position="261"/>
    </location>
</feature>
<dbReference type="Pfam" id="PF07690">
    <property type="entry name" value="MFS_1"/>
    <property type="match status" value="1"/>
</dbReference>
<feature type="transmembrane region" description="Helical" evidence="8">
    <location>
        <begin position="73"/>
        <end position="91"/>
    </location>
</feature>
<feature type="transmembrane region" description="Helical" evidence="8">
    <location>
        <begin position="185"/>
        <end position="204"/>
    </location>
</feature>
<dbReference type="InterPro" id="IPR020846">
    <property type="entry name" value="MFS_dom"/>
</dbReference>
<keyword evidence="6 8" id="KW-1133">Transmembrane helix</keyword>
<dbReference type="Proteomes" id="UP001198701">
    <property type="component" value="Unassembled WGS sequence"/>
</dbReference>
<evidence type="ECO:0000256" key="3">
    <source>
        <dbReference type="ARBA" id="ARBA00022448"/>
    </source>
</evidence>
<accession>A0ABS8IX34</accession>
<feature type="transmembrane region" description="Helical" evidence="8">
    <location>
        <begin position="273"/>
        <end position="292"/>
    </location>
</feature>
<dbReference type="SUPFAM" id="SSF103473">
    <property type="entry name" value="MFS general substrate transporter"/>
    <property type="match status" value="1"/>
</dbReference>
<dbReference type="PANTHER" id="PTHR23502">
    <property type="entry name" value="MAJOR FACILITATOR SUPERFAMILY"/>
    <property type="match status" value="1"/>
</dbReference>
<name>A0ABS8IX34_9BURK</name>
<evidence type="ECO:0000259" key="9">
    <source>
        <dbReference type="PROSITE" id="PS50850"/>
    </source>
</evidence>
<keyword evidence="8" id="KW-0997">Cell inner membrane</keyword>
<feature type="transmembrane region" description="Helical" evidence="8">
    <location>
        <begin position="370"/>
        <end position="388"/>
    </location>
</feature>
<comment type="subcellular location">
    <subcellularLocation>
        <location evidence="8">Cell inner membrane</location>
        <topology evidence="8">Multi-pass membrane protein</topology>
    </subcellularLocation>
    <subcellularLocation>
        <location evidence="1">Cell membrane</location>
        <topology evidence="1">Multi-pass membrane protein</topology>
    </subcellularLocation>
</comment>
<comment type="similarity">
    <text evidence="2 8">Belongs to the major facilitator superfamily. Bcr/CmlA family.</text>
</comment>
<dbReference type="NCBIfam" id="TIGR00710">
    <property type="entry name" value="efflux_Bcr_CflA"/>
    <property type="match status" value="1"/>
</dbReference>
<evidence type="ECO:0000256" key="7">
    <source>
        <dbReference type="ARBA" id="ARBA00023136"/>
    </source>
</evidence>
<evidence type="ECO:0000256" key="5">
    <source>
        <dbReference type="ARBA" id="ARBA00022692"/>
    </source>
</evidence>
<dbReference type="InterPro" id="IPR036259">
    <property type="entry name" value="MFS_trans_sf"/>
</dbReference>
<feature type="transmembrane region" description="Helical" evidence="8">
    <location>
        <begin position="336"/>
        <end position="358"/>
    </location>
</feature>
<sequence length="422" mass="45524">MFPTPPPNVPPDPVTPVPLPPAHKIAMLGATGLATLLAALSMLGPFSIDAYLPAFPNIQAALSATQIEVQQTLTAYMLAFAVMVLWHGALADAFGRRNVILVSLVVFAIGTLGCASAHSVHYLWVFRIMQGVSAGAGVVVGRAIIRDLYSDAPAARLLSLVTMIFSIAPAIAPVLGGWIVKYFDWRTIFLALLGYTIVLCFFCYKRLPETLPKEKRQPFNPGYVAQNYWAIFSSPLFHMKAGVVAANFAGMFLYIAAAPVMLPQHLHLGPDQFAWLFIPTVSGLFLGSLAANRMAGKSTFGRQVALGFCFMLSAAGANVLYHLFMPPAVPWSVAPMFFYTFGSSLMAPAVTLLALDMFPHIRGTVASCQSFAVTLLGALVAGVIAPFLSHSVLWIASGQLAFALFSLALWAASRRYRRRRPA</sequence>
<evidence type="ECO:0000256" key="1">
    <source>
        <dbReference type="ARBA" id="ARBA00004651"/>
    </source>
</evidence>
<proteinExistence type="inferred from homology"/>
<reference evidence="10 11" key="1">
    <citation type="submission" date="2021-11" db="EMBL/GenBank/DDBJ databases">
        <authorList>
            <person name="Huq M.A."/>
        </authorList>
    </citation>
    <scope>NUCLEOTIDE SEQUENCE [LARGE SCALE GENOMIC DNA]</scope>
    <source>
        <strain evidence="10 11">MAHUQ-52</strain>
    </source>
</reference>
<evidence type="ECO:0000313" key="11">
    <source>
        <dbReference type="Proteomes" id="UP001198701"/>
    </source>
</evidence>
<keyword evidence="5 8" id="KW-0812">Transmembrane</keyword>
<keyword evidence="4" id="KW-1003">Cell membrane</keyword>
<dbReference type="RefSeq" id="WP_229434213.1">
    <property type="nucleotide sequence ID" value="NZ_JAJHPV010000021.1"/>
</dbReference>
<evidence type="ECO:0000256" key="2">
    <source>
        <dbReference type="ARBA" id="ARBA00006236"/>
    </source>
</evidence>
<organism evidence="10 11">
    <name type="scientific">Massilia agrisoli</name>
    <dbReference type="NCBI Taxonomy" id="2892444"/>
    <lineage>
        <taxon>Bacteria</taxon>
        <taxon>Pseudomonadati</taxon>
        <taxon>Pseudomonadota</taxon>
        <taxon>Betaproteobacteria</taxon>
        <taxon>Burkholderiales</taxon>
        <taxon>Oxalobacteraceae</taxon>
        <taxon>Telluria group</taxon>
        <taxon>Massilia</taxon>
    </lineage>
</organism>
<dbReference type="EMBL" id="JAJHPV010000021">
    <property type="protein sequence ID" value="MCC6073094.1"/>
    <property type="molecule type" value="Genomic_DNA"/>
</dbReference>
<evidence type="ECO:0000313" key="10">
    <source>
        <dbReference type="EMBL" id="MCC6073094.1"/>
    </source>
</evidence>
<keyword evidence="11" id="KW-1185">Reference proteome</keyword>
<gene>
    <name evidence="10" type="ORF">LMJ30_19350</name>
</gene>
<dbReference type="InterPro" id="IPR004812">
    <property type="entry name" value="Efflux_drug-R_Bcr/CmlA"/>
</dbReference>
<feature type="transmembrane region" description="Helical" evidence="8">
    <location>
        <begin position="304"/>
        <end position="324"/>
    </location>
</feature>
<keyword evidence="3 8" id="KW-0813">Transport</keyword>
<dbReference type="PROSITE" id="PS50850">
    <property type="entry name" value="MFS"/>
    <property type="match status" value="1"/>
</dbReference>
<dbReference type="Gene3D" id="1.20.1720.10">
    <property type="entry name" value="Multidrug resistance protein D"/>
    <property type="match status" value="1"/>
</dbReference>
<dbReference type="PANTHER" id="PTHR23502:SF132">
    <property type="entry name" value="POLYAMINE TRANSPORTER 2-RELATED"/>
    <property type="match status" value="1"/>
</dbReference>